<evidence type="ECO:0000256" key="3">
    <source>
        <dbReference type="ARBA" id="ARBA00022692"/>
    </source>
</evidence>
<keyword evidence="5" id="KW-0472">Membrane</keyword>
<feature type="domain" description="Putative aromatic acid exporter C-terminal" evidence="6">
    <location>
        <begin position="147"/>
        <end position="310"/>
    </location>
</feature>
<dbReference type="InterPro" id="IPR010343">
    <property type="entry name" value="ArAE_1"/>
</dbReference>
<evidence type="ECO:0000313" key="7">
    <source>
        <dbReference type="EMBL" id="PAE90563.1"/>
    </source>
</evidence>
<keyword evidence="3" id="KW-0812">Transmembrane</keyword>
<evidence type="ECO:0000256" key="1">
    <source>
        <dbReference type="ARBA" id="ARBA00004651"/>
    </source>
</evidence>
<dbReference type="PANTHER" id="PTHR40064">
    <property type="entry name" value="MEMBRANE PROTEIN-RELATED"/>
    <property type="match status" value="1"/>
</dbReference>
<name>A0A268P490_SHOCL</name>
<proteinExistence type="predicted"/>
<dbReference type="InterPro" id="IPR038323">
    <property type="entry name" value="ArAE_1_C_sf"/>
</dbReference>
<dbReference type="EMBL" id="NPCC01000004">
    <property type="protein sequence ID" value="PAE90563.1"/>
    <property type="molecule type" value="Genomic_DNA"/>
</dbReference>
<accession>A0A268P490</accession>
<dbReference type="RefSeq" id="WP_035204033.1">
    <property type="nucleotide sequence ID" value="NZ_CP012475.1"/>
</dbReference>
<comment type="subcellular location">
    <subcellularLocation>
        <location evidence="1">Cell membrane</location>
        <topology evidence="1">Multi-pass membrane protein</topology>
    </subcellularLocation>
</comment>
<comment type="caution">
    <text evidence="7">The sequence shown here is derived from an EMBL/GenBank/DDBJ whole genome shotgun (WGS) entry which is preliminary data.</text>
</comment>
<keyword evidence="4" id="KW-1133">Transmembrane helix</keyword>
<evidence type="ECO:0000256" key="4">
    <source>
        <dbReference type="ARBA" id="ARBA00022989"/>
    </source>
</evidence>
<evidence type="ECO:0000259" key="6">
    <source>
        <dbReference type="Pfam" id="PF11728"/>
    </source>
</evidence>
<sequence>MPFKIGYRTLKTAVGVVIALSMAEALKLDYASSAAIITILCISVTRKNSLLVSWARFVACMIGIVMSAVMFETLGYKPIIVGLFILLFIPVVLVAKSAQGIVTSSVIVMHLYTQKQATFAFFLNELQLIVIGIGTALLMNLYMPSKDNVLRRYRIEFEQKLAVILRELAAFIREGESDWDGKEISEADHLLKESKTIALQAMENHLLREEDHYYHYFAMREKQLEIIERIMPHLASLEGAVTQSEPIAEFLSELSAAVSPTNSVPYFMLRLEELKAAFRAMPLPATREEFETRSSLLYVMNEFEQYLQVKDALWSNKQDKKRPFRKA</sequence>
<organism evidence="7 8">
    <name type="scientific">Shouchella clausii</name>
    <name type="common">Alkalihalobacillus clausii</name>
    <dbReference type="NCBI Taxonomy" id="79880"/>
    <lineage>
        <taxon>Bacteria</taxon>
        <taxon>Bacillati</taxon>
        <taxon>Bacillota</taxon>
        <taxon>Bacilli</taxon>
        <taxon>Bacillales</taxon>
        <taxon>Bacillaceae</taxon>
        <taxon>Shouchella</taxon>
    </lineage>
</organism>
<dbReference type="InterPro" id="IPR021062">
    <property type="entry name" value="ArAE_1_C"/>
</dbReference>
<keyword evidence="2" id="KW-1003">Cell membrane</keyword>
<dbReference type="Gene3D" id="1.20.120.940">
    <property type="entry name" value="Putative aromatic acid exporter, C-terminal domain"/>
    <property type="match status" value="1"/>
</dbReference>
<reference evidence="7 8" key="1">
    <citation type="submission" date="2017-07" db="EMBL/GenBank/DDBJ databases">
        <title>Isolation and whole genome analysis of endospore-forming bacteria from heroin.</title>
        <authorList>
            <person name="Kalinowski J."/>
            <person name="Ahrens B."/>
            <person name="Al-Dilaimi A."/>
            <person name="Winkler A."/>
            <person name="Wibberg D."/>
            <person name="Schleenbecker U."/>
            <person name="Ruckert C."/>
            <person name="Wolfel R."/>
            <person name="Grass G."/>
        </authorList>
    </citation>
    <scope>NUCLEOTIDE SEQUENCE [LARGE SCALE GENOMIC DNA]</scope>
    <source>
        <strain evidence="7 8">7539</strain>
    </source>
</reference>
<protein>
    <recommendedName>
        <fullName evidence="6">Putative aromatic acid exporter C-terminal domain-containing protein</fullName>
    </recommendedName>
</protein>
<dbReference type="InterPro" id="IPR052984">
    <property type="entry name" value="UPF0421"/>
</dbReference>
<dbReference type="Proteomes" id="UP000216207">
    <property type="component" value="Unassembled WGS sequence"/>
</dbReference>
<dbReference type="AlphaFoldDB" id="A0A268P490"/>
<evidence type="ECO:0000256" key="5">
    <source>
        <dbReference type="ARBA" id="ARBA00023136"/>
    </source>
</evidence>
<evidence type="ECO:0000256" key="2">
    <source>
        <dbReference type="ARBA" id="ARBA00022475"/>
    </source>
</evidence>
<evidence type="ECO:0000313" key="8">
    <source>
        <dbReference type="Proteomes" id="UP000216207"/>
    </source>
</evidence>
<dbReference type="Pfam" id="PF06081">
    <property type="entry name" value="ArAE_1"/>
    <property type="match status" value="1"/>
</dbReference>
<dbReference type="Pfam" id="PF11728">
    <property type="entry name" value="ArAE_1_C"/>
    <property type="match status" value="1"/>
</dbReference>
<dbReference type="PANTHER" id="PTHR40064:SF1">
    <property type="entry name" value="MEMBRANE PROTEIN"/>
    <property type="match status" value="1"/>
</dbReference>
<gene>
    <name evidence="7" type="ORF">CHH72_01370</name>
</gene>
<dbReference type="GO" id="GO:0005886">
    <property type="term" value="C:plasma membrane"/>
    <property type="evidence" value="ECO:0007669"/>
    <property type="project" value="UniProtKB-SubCell"/>
</dbReference>